<comment type="similarity">
    <text evidence="2">Belongs to the MGM101 family.</text>
</comment>
<keyword evidence="5" id="KW-0809">Transit peptide</keyword>
<dbReference type="InterPro" id="IPR009446">
    <property type="entry name" value="Mgm101"/>
</dbReference>
<dbReference type="GO" id="GO:0036297">
    <property type="term" value="P:interstrand cross-link repair"/>
    <property type="evidence" value="ECO:0007669"/>
    <property type="project" value="TreeGrafter"/>
</dbReference>
<dbReference type="GO" id="GO:0003697">
    <property type="term" value="F:single-stranded DNA binding"/>
    <property type="evidence" value="ECO:0007669"/>
    <property type="project" value="InterPro"/>
</dbReference>
<keyword evidence="9" id="KW-1135">Mitochondrion nucleoid</keyword>
<comment type="caution">
    <text evidence="11">The sequence shown here is derived from an EMBL/GenBank/DDBJ whole genome shotgun (WGS) entry which is preliminary data.</text>
</comment>
<evidence type="ECO:0000256" key="9">
    <source>
        <dbReference type="ARBA" id="ARBA00023271"/>
    </source>
</evidence>
<protein>
    <recommendedName>
        <fullName evidence="3">Mitochondrial genome maintenance protein MGM101</fullName>
    </recommendedName>
</protein>
<dbReference type="Proteomes" id="UP000078397">
    <property type="component" value="Unassembled WGS sequence"/>
</dbReference>
<feature type="compositionally biased region" description="Low complexity" evidence="10">
    <location>
        <begin position="33"/>
        <end position="67"/>
    </location>
</feature>
<evidence type="ECO:0000256" key="5">
    <source>
        <dbReference type="ARBA" id="ARBA00022946"/>
    </source>
</evidence>
<keyword evidence="4" id="KW-0227">DNA damage</keyword>
<dbReference type="PANTHER" id="PTHR31404:SF0">
    <property type="entry name" value="MITOCHONDRIAL GENOME MAINTENANCE PROTEIN MGM101"/>
    <property type="match status" value="1"/>
</dbReference>
<feature type="region of interest" description="Disordered" evidence="10">
    <location>
        <begin position="33"/>
        <end position="78"/>
    </location>
</feature>
<keyword evidence="8" id="KW-0234">DNA repair</keyword>
<comment type="subcellular location">
    <subcellularLocation>
        <location evidence="1">Mitochondrion matrix</location>
        <location evidence="1">Mitochondrion nucleoid</location>
    </subcellularLocation>
</comment>
<evidence type="ECO:0000313" key="11">
    <source>
        <dbReference type="EMBL" id="OAQ73634.1"/>
    </source>
</evidence>
<evidence type="ECO:0000256" key="4">
    <source>
        <dbReference type="ARBA" id="ARBA00022763"/>
    </source>
</evidence>
<evidence type="ECO:0000256" key="8">
    <source>
        <dbReference type="ARBA" id="ARBA00023204"/>
    </source>
</evidence>
<evidence type="ECO:0000256" key="1">
    <source>
        <dbReference type="ARBA" id="ARBA00004436"/>
    </source>
</evidence>
<keyword evidence="12" id="KW-1185">Reference proteome</keyword>
<dbReference type="KEGG" id="pchm:VFPPC_01306"/>
<dbReference type="EMBL" id="LSBJ02000001">
    <property type="protein sequence ID" value="OAQ73634.1"/>
    <property type="molecule type" value="Genomic_DNA"/>
</dbReference>
<dbReference type="AlphaFoldDB" id="A0A179G765"/>
<gene>
    <name evidence="11" type="ORF">VFPPC_01306</name>
</gene>
<keyword evidence="6" id="KW-0238">DNA-binding</keyword>
<dbReference type="GO" id="GO:0000725">
    <property type="term" value="P:recombinational repair"/>
    <property type="evidence" value="ECO:0007669"/>
    <property type="project" value="TreeGrafter"/>
</dbReference>
<dbReference type="GO" id="GO:0000262">
    <property type="term" value="C:mitochondrial chromosome"/>
    <property type="evidence" value="ECO:0007669"/>
    <property type="project" value="InterPro"/>
</dbReference>
<evidence type="ECO:0000256" key="10">
    <source>
        <dbReference type="SAM" id="MobiDB-lite"/>
    </source>
</evidence>
<evidence type="ECO:0000256" key="2">
    <source>
        <dbReference type="ARBA" id="ARBA00007053"/>
    </source>
</evidence>
<dbReference type="GeneID" id="28845150"/>
<proteinExistence type="inferred from homology"/>
<sequence length="280" mass="30707">MILSRRAAIAATRALTPRARCIIPPTRFYATSTATAPAQPSQSPATPSKSSPAASTASKTNSAYKSSPSASKNTPLTEADVRYEAKTIARPDGSQPSVDVAGIPVINWANSFHGISSKPVTEAQFKVLMAPLAIEDIEVKPDGVIYLPEIKYRRKLNEAFGPMGWGMIPKGEAVVGKAIVTREYALIVDGRFVSQAQGENSYFSPDQLPSSIEGCKSNAMMRCCKDLGIASELWDPLFIKWFKKTHMEQAWVEHTPTKKKKTFWFKKGEVEVSYPYTLSK</sequence>
<dbReference type="RefSeq" id="XP_018149717.1">
    <property type="nucleotide sequence ID" value="XM_018281156.2"/>
</dbReference>
<evidence type="ECO:0000256" key="6">
    <source>
        <dbReference type="ARBA" id="ARBA00023125"/>
    </source>
</evidence>
<name>A0A179G765_METCM</name>
<evidence type="ECO:0000256" key="3">
    <source>
        <dbReference type="ARBA" id="ARBA00013628"/>
    </source>
</evidence>
<reference evidence="11 12" key="1">
    <citation type="journal article" date="2016" name="PLoS Pathog.">
        <title>Biosynthesis of antibiotic leucinostatins in bio-control fungus Purpureocillium lilacinum and their inhibition on phytophthora revealed by genome mining.</title>
        <authorList>
            <person name="Wang G."/>
            <person name="Liu Z."/>
            <person name="Lin R."/>
            <person name="Li E."/>
            <person name="Mao Z."/>
            <person name="Ling J."/>
            <person name="Yang Y."/>
            <person name="Yin W.B."/>
            <person name="Xie B."/>
        </authorList>
    </citation>
    <scope>NUCLEOTIDE SEQUENCE [LARGE SCALE GENOMIC DNA]</scope>
    <source>
        <strain evidence="11">170</strain>
    </source>
</reference>
<organism evidence="11 12">
    <name type="scientific">Pochonia chlamydosporia 170</name>
    <dbReference type="NCBI Taxonomy" id="1380566"/>
    <lineage>
        <taxon>Eukaryota</taxon>
        <taxon>Fungi</taxon>
        <taxon>Dikarya</taxon>
        <taxon>Ascomycota</taxon>
        <taxon>Pezizomycotina</taxon>
        <taxon>Sordariomycetes</taxon>
        <taxon>Hypocreomycetidae</taxon>
        <taxon>Hypocreales</taxon>
        <taxon>Clavicipitaceae</taxon>
        <taxon>Pochonia</taxon>
    </lineage>
</organism>
<evidence type="ECO:0000313" key="12">
    <source>
        <dbReference type="Proteomes" id="UP000078397"/>
    </source>
</evidence>
<dbReference type="STRING" id="1380566.A0A179G765"/>
<evidence type="ECO:0000256" key="7">
    <source>
        <dbReference type="ARBA" id="ARBA00023128"/>
    </source>
</evidence>
<dbReference type="Pfam" id="PF06420">
    <property type="entry name" value="Mgm101p"/>
    <property type="match status" value="1"/>
</dbReference>
<accession>A0A179G765</accession>
<dbReference type="OrthoDB" id="17164at2759"/>
<dbReference type="PANTHER" id="PTHR31404">
    <property type="entry name" value="MITOCHONDRIAL GENOME MAINTENANCE PROTEIN MGM101"/>
    <property type="match status" value="1"/>
</dbReference>
<keyword evidence="7" id="KW-0496">Mitochondrion</keyword>